<keyword evidence="5" id="KW-1185">Reference proteome</keyword>
<dbReference type="InterPro" id="IPR000182">
    <property type="entry name" value="GNAT_dom"/>
</dbReference>
<dbReference type="Proteomes" id="UP000635726">
    <property type="component" value="Unassembled WGS sequence"/>
</dbReference>
<dbReference type="RefSeq" id="WP_229670759.1">
    <property type="nucleotide sequence ID" value="NZ_BMOE01000002.1"/>
</dbReference>
<evidence type="ECO:0000259" key="3">
    <source>
        <dbReference type="PROSITE" id="PS51186"/>
    </source>
</evidence>
<proteinExistence type="predicted"/>
<reference evidence="4" key="2">
    <citation type="submission" date="2020-09" db="EMBL/GenBank/DDBJ databases">
        <authorList>
            <person name="Sun Q."/>
            <person name="Ohkuma M."/>
        </authorList>
    </citation>
    <scope>NUCLEOTIDE SEQUENCE</scope>
    <source>
        <strain evidence="4">JCM 14371</strain>
    </source>
</reference>
<keyword evidence="2" id="KW-0012">Acyltransferase</keyword>
<dbReference type="GO" id="GO:0016747">
    <property type="term" value="F:acyltransferase activity, transferring groups other than amino-acyl groups"/>
    <property type="evidence" value="ECO:0007669"/>
    <property type="project" value="InterPro"/>
</dbReference>
<sequence length="153" mass="16279">MRPVLPSDAWTVALHRYPEEMDAAERGVYAAWVEGTVRRGAYLGFLAVTGAAGQEVVTAGAGLTLLEWGPSRGDPQPLRARLVNVWTHPEWRRRGLARTLVSACLDAAVDRGVTRVSVGSSVMARGLYEGLGFRASGHELGVLLPGAGERTGG</sequence>
<comment type="caution">
    <text evidence="4">The sequence shown here is derived from an EMBL/GenBank/DDBJ whole genome shotgun (WGS) entry which is preliminary data.</text>
</comment>
<dbReference type="InterPro" id="IPR016181">
    <property type="entry name" value="Acyl_CoA_acyltransferase"/>
</dbReference>
<dbReference type="EMBL" id="BMOE01000002">
    <property type="protein sequence ID" value="GGJ66755.1"/>
    <property type="molecule type" value="Genomic_DNA"/>
</dbReference>
<dbReference type="SUPFAM" id="SSF55729">
    <property type="entry name" value="Acyl-CoA N-acyltransferases (Nat)"/>
    <property type="match status" value="1"/>
</dbReference>
<organism evidence="4 5">
    <name type="scientific">Deinococcus aquiradiocola</name>
    <dbReference type="NCBI Taxonomy" id="393059"/>
    <lineage>
        <taxon>Bacteria</taxon>
        <taxon>Thermotogati</taxon>
        <taxon>Deinococcota</taxon>
        <taxon>Deinococci</taxon>
        <taxon>Deinococcales</taxon>
        <taxon>Deinococcaceae</taxon>
        <taxon>Deinococcus</taxon>
    </lineage>
</organism>
<name>A0A917P8N5_9DEIO</name>
<reference evidence="4" key="1">
    <citation type="journal article" date="2014" name="Int. J. Syst. Evol. Microbiol.">
        <title>Complete genome sequence of Corynebacterium casei LMG S-19264T (=DSM 44701T), isolated from a smear-ripened cheese.</title>
        <authorList>
            <consortium name="US DOE Joint Genome Institute (JGI-PGF)"/>
            <person name="Walter F."/>
            <person name="Albersmeier A."/>
            <person name="Kalinowski J."/>
            <person name="Ruckert C."/>
        </authorList>
    </citation>
    <scope>NUCLEOTIDE SEQUENCE</scope>
    <source>
        <strain evidence="4">JCM 14371</strain>
    </source>
</reference>
<dbReference type="CDD" id="cd04301">
    <property type="entry name" value="NAT_SF"/>
    <property type="match status" value="1"/>
</dbReference>
<dbReference type="PANTHER" id="PTHR43877">
    <property type="entry name" value="AMINOALKYLPHOSPHONATE N-ACETYLTRANSFERASE-RELATED-RELATED"/>
    <property type="match status" value="1"/>
</dbReference>
<gene>
    <name evidence="4" type="ORF">GCM10008939_08580</name>
</gene>
<dbReference type="AlphaFoldDB" id="A0A917P8N5"/>
<evidence type="ECO:0000313" key="5">
    <source>
        <dbReference type="Proteomes" id="UP000635726"/>
    </source>
</evidence>
<feature type="domain" description="N-acetyltransferase" evidence="3">
    <location>
        <begin position="1"/>
        <end position="153"/>
    </location>
</feature>
<keyword evidence="1" id="KW-0808">Transferase</keyword>
<dbReference type="InterPro" id="IPR050832">
    <property type="entry name" value="Bact_Acetyltransf"/>
</dbReference>
<protein>
    <submittedName>
        <fullName evidence="4">GNAT family N-acetyltransferase</fullName>
    </submittedName>
</protein>
<evidence type="ECO:0000313" key="4">
    <source>
        <dbReference type="EMBL" id="GGJ66755.1"/>
    </source>
</evidence>
<evidence type="ECO:0000256" key="1">
    <source>
        <dbReference type="ARBA" id="ARBA00022679"/>
    </source>
</evidence>
<dbReference type="Pfam" id="PF13673">
    <property type="entry name" value="Acetyltransf_10"/>
    <property type="match status" value="1"/>
</dbReference>
<dbReference type="PROSITE" id="PS51186">
    <property type="entry name" value="GNAT"/>
    <property type="match status" value="1"/>
</dbReference>
<dbReference type="Gene3D" id="3.40.630.30">
    <property type="match status" value="1"/>
</dbReference>
<dbReference type="PANTHER" id="PTHR43877:SF1">
    <property type="entry name" value="ACETYLTRANSFERASE"/>
    <property type="match status" value="1"/>
</dbReference>
<evidence type="ECO:0000256" key="2">
    <source>
        <dbReference type="ARBA" id="ARBA00023315"/>
    </source>
</evidence>
<accession>A0A917P8N5</accession>